<evidence type="ECO:0000313" key="12">
    <source>
        <dbReference type="Proteomes" id="UP001152876"/>
    </source>
</evidence>
<dbReference type="Pfam" id="PF02653">
    <property type="entry name" value="BPD_transp_2"/>
    <property type="match status" value="1"/>
</dbReference>
<dbReference type="CDD" id="cd06582">
    <property type="entry name" value="TM_PBP1_LivH_like"/>
    <property type="match status" value="1"/>
</dbReference>
<evidence type="ECO:0000256" key="4">
    <source>
        <dbReference type="ARBA" id="ARBA00022692"/>
    </source>
</evidence>
<feature type="signal peptide" evidence="10">
    <location>
        <begin position="1"/>
        <end position="24"/>
    </location>
</feature>
<evidence type="ECO:0000313" key="11">
    <source>
        <dbReference type="EMBL" id="MDG5976136.1"/>
    </source>
</evidence>
<evidence type="ECO:0000256" key="8">
    <source>
        <dbReference type="ARBA" id="ARBA00037998"/>
    </source>
</evidence>
<feature type="transmembrane region" description="Helical" evidence="9">
    <location>
        <begin position="299"/>
        <end position="319"/>
    </location>
</feature>
<keyword evidence="2" id="KW-0813">Transport</keyword>
<feature type="transmembrane region" description="Helical" evidence="9">
    <location>
        <begin position="497"/>
        <end position="516"/>
    </location>
</feature>
<evidence type="ECO:0000256" key="2">
    <source>
        <dbReference type="ARBA" id="ARBA00022448"/>
    </source>
</evidence>
<feature type="transmembrane region" description="Helical" evidence="9">
    <location>
        <begin position="380"/>
        <end position="400"/>
    </location>
</feature>
<comment type="subcellular location">
    <subcellularLocation>
        <location evidence="1">Cell membrane</location>
        <topology evidence="1">Multi-pass membrane protein</topology>
    </subcellularLocation>
</comment>
<dbReference type="GO" id="GO:0022857">
    <property type="term" value="F:transmembrane transporter activity"/>
    <property type="evidence" value="ECO:0007669"/>
    <property type="project" value="InterPro"/>
</dbReference>
<dbReference type="AlphaFoldDB" id="A0A9X4NT66"/>
<organism evidence="11 12">
    <name type="scientific">Hydrogenophaga taeniospiralis CCUG 15921</name>
    <dbReference type="NCBI Taxonomy" id="1281780"/>
    <lineage>
        <taxon>Bacteria</taxon>
        <taxon>Pseudomonadati</taxon>
        <taxon>Pseudomonadota</taxon>
        <taxon>Betaproteobacteria</taxon>
        <taxon>Burkholderiales</taxon>
        <taxon>Comamonadaceae</taxon>
        <taxon>Hydrogenophaga</taxon>
    </lineage>
</organism>
<reference evidence="11" key="1">
    <citation type="submission" date="2013-01" db="EMBL/GenBank/DDBJ databases">
        <title>Genome draft of Hydrogenophaga taeniospiralis 2K1.</title>
        <authorList>
            <person name="Gomila M."/>
            <person name="Lalucat J."/>
        </authorList>
    </citation>
    <scope>NUCLEOTIDE SEQUENCE</scope>
    <source>
        <strain evidence="11">CCUG 15921</strain>
    </source>
</reference>
<dbReference type="NCBIfam" id="TIGR03409">
    <property type="entry name" value="urea_trans_UrtB"/>
    <property type="match status" value="1"/>
</dbReference>
<keyword evidence="7 9" id="KW-0472">Membrane</keyword>
<feature type="transmembrane region" description="Helical" evidence="9">
    <location>
        <begin position="240"/>
        <end position="262"/>
    </location>
</feature>
<dbReference type="InterPro" id="IPR052157">
    <property type="entry name" value="BCAA_transport_permease"/>
</dbReference>
<keyword evidence="12" id="KW-1185">Reference proteome</keyword>
<name>A0A9X4NT66_9BURK</name>
<feature type="chain" id="PRO_5040803857" evidence="10">
    <location>
        <begin position="25"/>
        <end position="533"/>
    </location>
</feature>
<proteinExistence type="inferred from homology"/>
<accession>A0A9X4NT66</accession>
<sequence>MKIHWLRLLGLGLALWMGAGAAQALTPADALALVAGETDDRITTLNRLATAADERASVLIQAMADESVRVVGERVLIVQGDGALDAVTGERVAAVPEEAEDVMINNRLRSAMETALAGMQLVGADAARQREAASSLQRNAFDEPDASQLPLIDKALAADIDPQARQTLELARAAVLLASEDEAQRLQAAQKLGEARQAIVRPLLLQRLETEESAPVQGALKASLAALDRSLAISSALGQAFTGVSLGSILLLAALGLAITYGLMGVINMAHGELIMIGAYATWLVQSFFREALPQWFDWYLLVAMPLAFIASALVGAAMERTVIRFLYGRPLETLLATWGISLVLMQGVRSLFGAQNVGVENPSWMSGGVTLMGNLSLPWNRIIIIGFAVAVLVGVTLLIGKTRLGLFVRGVTQNRPIASCMGVNTARIDTYAFALGSGIAGLAGCALSQIGNVGPDLGQNYIVDSFMVVVLGGVGQIAGTVYAALGLGILNKFLEGWAGAVLAKIAVLVFIIVFIQKRPQGIFAMKGRSAEA</sequence>
<dbReference type="PANTHER" id="PTHR11795">
    <property type="entry name" value="BRANCHED-CHAIN AMINO ACID TRANSPORT SYSTEM PERMEASE PROTEIN LIVH"/>
    <property type="match status" value="1"/>
</dbReference>
<comment type="caution">
    <text evidence="11">The sequence shown here is derived from an EMBL/GenBank/DDBJ whole genome shotgun (WGS) entry which is preliminary data.</text>
</comment>
<dbReference type="RefSeq" id="WP_084236077.1">
    <property type="nucleotide sequence ID" value="NZ_AOGK01000010.1"/>
</dbReference>
<evidence type="ECO:0000256" key="6">
    <source>
        <dbReference type="ARBA" id="ARBA00022989"/>
    </source>
</evidence>
<dbReference type="Proteomes" id="UP001152876">
    <property type="component" value="Unassembled WGS sequence"/>
</dbReference>
<dbReference type="PANTHER" id="PTHR11795:SF447">
    <property type="entry name" value="ABC TRANSPORTER PERMEASE PROTEIN"/>
    <property type="match status" value="1"/>
</dbReference>
<keyword evidence="6 9" id="KW-1133">Transmembrane helix</keyword>
<evidence type="ECO:0000256" key="5">
    <source>
        <dbReference type="ARBA" id="ARBA00022970"/>
    </source>
</evidence>
<gene>
    <name evidence="11" type="ORF">H010_12799</name>
</gene>
<keyword evidence="4 9" id="KW-0812">Transmembrane</keyword>
<keyword evidence="5" id="KW-0029">Amino-acid transport</keyword>
<comment type="similarity">
    <text evidence="8">Belongs to the binding-protein-dependent transport system permease family. LivHM subfamily.</text>
</comment>
<dbReference type="GO" id="GO:0005886">
    <property type="term" value="C:plasma membrane"/>
    <property type="evidence" value="ECO:0007669"/>
    <property type="project" value="UniProtKB-SubCell"/>
</dbReference>
<feature type="transmembrane region" description="Helical" evidence="9">
    <location>
        <begin position="467"/>
        <end position="491"/>
    </location>
</feature>
<dbReference type="EMBL" id="AOGK01000010">
    <property type="protein sequence ID" value="MDG5976136.1"/>
    <property type="molecule type" value="Genomic_DNA"/>
</dbReference>
<evidence type="ECO:0000256" key="7">
    <source>
        <dbReference type="ARBA" id="ARBA00023136"/>
    </source>
</evidence>
<keyword evidence="10" id="KW-0732">Signal</keyword>
<evidence type="ECO:0000256" key="1">
    <source>
        <dbReference type="ARBA" id="ARBA00004651"/>
    </source>
</evidence>
<keyword evidence="3" id="KW-1003">Cell membrane</keyword>
<dbReference type="GO" id="GO:0006865">
    <property type="term" value="P:amino acid transport"/>
    <property type="evidence" value="ECO:0007669"/>
    <property type="project" value="UniProtKB-KW"/>
</dbReference>
<dbReference type="InterPro" id="IPR017779">
    <property type="entry name" value="ABC_UrtB_bac"/>
</dbReference>
<feature type="transmembrane region" description="Helical" evidence="9">
    <location>
        <begin position="331"/>
        <end position="349"/>
    </location>
</feature>
<feature type="transmembrane region" description="Helical" evidence="9">
    <location>
        <begin position="274"/>
        <end position="293"/>
    </location>
</feature>
<evidence type="ECO:0000256" key="10">
    <source>
        <dbReference type="SAM" id="SignalP"/>
    </source>
</evidence>
<evidence type="ECO:0000256" key="9">
    <source>
        <dbReference type="SAM" id="Phobius"/>
    </source>
</evidence>
<protein>
    <submittedName>
        <fullName evidence="11">Inner-membrane translocator</fullName>
    </submittedName>
</protein>
<dbReference type="OrthoDB" id="9807115at2"/>
<dbReference type="InterPro" id="IPR001851">
    <property type="entry name" value="ABC_transp_permease"/>
</dbReference>
<evidence type="ECO:0000256" key="3">
    <source>
        <dbReference type="ARBA" id="ARBA00022475"/>
    </source>
</evidence>